<evidence type="ECO:0000259" key="17">
    <source>
        <dbReference type="Pfam" id="PF05193"/>
    </source>
</evidence>
<sequence length="941" mass="107545">MMMQRVKILFGILMSLLVFLSTVSAYAGMDNRVTKTLVLKNNLEVLLMSDPDVDRSAAALSVGVGHLYDPKDKQGLAHYLEHMLFLGTEKYPEVGSFKDFLTAHSGGSNAYTGDNITNYFFQVSHDGFSEALDRFADFFRAPLFDKTYAEREVQAVNNEFEKNKLQDGWRASHLTNQIAKEGHPIRHFGIGNAETLAGDNRPALLEFHKKYYSARIMRLAVLSKLTLVEQERLIRKLFSDIPDHPVTLPEVPADYRPPLDGKYRLLKIKTIKDIRSLSLEFPTINLAEHKESKPASIVATVIGHEGNGSLLSKLKKEGLALGLSAGGGYSHPNLSSFGISVSLTPKGLEQYERVLEVVFSYIEMLKKTEFEKYTFDETQAMAEIDFEWKSPQEGMGFMAGKAALMQDYELEEVEELPHLFKKYDPDSYQAVLNTLTPENMLVVLKSQNVETGKVEKYFGTEYALAEVAGEGYDRLVHPPEPKGMGYPEKNDFVPYNLEMVEETPSLVRDDEFAKVWFQYDHKFKQPKVYIRYKIETPYVYDTVENLALSKLYNLAIHEGLNELTYPISLAGLVYSLDIEKSGMVLSVGGYTERINDLIKLVAKNMKTIKVSNQKFENIKEAVLRDLRNRQLGQAYMRASYFHRQLWQLKQYTEEEMLAAMESVTLEDVRAYSKKLYERVYVTGLIHGNWTEDYVKSSVNILLAELSGMPLPEDQRYKEEVAVLRPGETVRFSKQVQDNNNALYYTLQVGERDMKRQAKLSLVASIVESDFYTQMRTNQQLGYIVWSFENRLEERLFFKMIIQSSNYSPFELQNRVEEWMKKAEDLLDNLSDEEFERHRKSMIVSLQKKGDSISAVANDLYYFATEEDGDFLFKEKLLQAVKGLRKSEVVEAGKTLFGNPRIARSIILVRSSDNTESVPDDVLTTIDQIKNRQATPVSVISQ</sequence>
<evidence type="ECO:0000256" key="6">
    <source>
        <dbReference type="ARBA" id="ARBA00022670"/>
    </source>
</evidence>
<keyword evidence="6 20" id="KW-0645">Protease</keyword>
<dbReference type="InterPro" id="IPR032632">
    <property type="entry name" value="Peptidase_M16_M"/>
</dbReference>
<evidence type="ECO:0000256" key="3">
    <source>
        <dbReference type="ARBA" id="ARBA00007261"/>
    </source>
</evidence>
<evidence type="ECO:0000256" key="15">
    <source>
        <dbReference type="SAM" id="SignalP"/>
    </source>
</evidence>
<dbReference type="EMBL" id="CAQJ01000075">
    <property type="protein sequence ID" value="CCQ91432.1"/>
    <property type="molecule type" value="Genomic_DNA"/>
</dbReference>
<dbReference type="MEROPS" id="M16.A02"/>
<evidence type="ECO:0000256" key="12">
    <source>
        <dbReference type="ARBA" id="ARBA00031184"/>
    </source>
</evidence>
<dbReference type="Gene3D" id="3.30.830.10">
    <property type="entry name" value="Metalloenzyme, LuxS/M16 peptidase-like"/>
    <property type="match status" value="4"/>
</dbReference>
<evidence type="ECO:0000256" key="10">
    <source>
        <dbReference type="ARBA" id="ARBA00023049"/>
    </source>
</evidence>
<evidence type="ECO:0000259" key="19">
    <source>
        <dbReference type="Pfam" id="PF22456"/>
    </source>
</evidence>
<dbReference type="FunFam" id="3.30.830.10:FF:000005">
    <property type="entry name" value="nardilysin isoform X1"/>
    <property type="match status" value="1"/>
</dbReference>
<evidence type="ECO:0000259" key="18">
    <source>
        <dbReference type="Pfam" id="PF16187"/>
    </source>
</evidence>
<keyword evidence="10" id="KW-0482">Metalloprotease</keyword>
<dbReference type="Pfam" id="PF22456">
    <property type="entry name" value="PqqF-like_C_4"/>
    <property type="match status" value="1"/>
</dbReference>
<feature type="domain" description="Peptidase M16 N-terminal" evidence="16">
    <location>
        <begin position="45"/>
        <end position="180"/>
    </location>
</feature>
<keyword evidence="15" id="KW-0732">Signal</keyword>
<comment type="cofactor">
    <cofactor evidence="1">
        <name>Zn(2+)</name>
        <dbReference type="ChEBI" id="CHEBI:29105"/>
    </cofactor>
</comment>
<dbReference type="InterPro" id="IPR007863">
    <property type="entry name" value="Peptidase_M16_C"/>
</dbReference>
<proteinExistence type="inferred from homology"/>
<dbReference type="FunFam" id="3.30.830.10:FF:000012">
    <property type="entry name" value="Protease 3"/>
    <property type="match status" value="1"/>
</dbReference>
<dbReference type="PANTHER" id="PTHR43690">
    <property type="entry name" value="NARDILYSIN"/>
    <property type="match status" value="1"/>
</dbReference>
<feature type="chain" id="PRO_5004019730" description="Protease 3" evidence="15">
    <location>
        <begin position="28"/>
        <end position="941"/>
    </location>
</feature>
<dbReference type="PANTHER" id="PTHR43690:SF18">
    <property type="entry name" value="INSULIN-DEGRADING ENZYME-RELATED"/>
    <property type="match status" value="1"/>
</dbReference>
<feature type="signal peptide" evidence="15">
    <location>
        <begin position="1"/>
        <end position="27"/>
    </location>
</feature>
<accession>M1YLS6</accession>
<feature type="domain" description="Peptidase M16 C-terminal" evidence="17">
    <location>
        <begin position="201"/>
        <end position="380"/>
    </location>
</feature>
<comment type="caution">
    <text evidence="20">The sequence shown here is derived from an EMBL/GenBank/DDBJ whole genome shotgun (WGS) entry which is preliminary data.</text>
</comment>
<dbReference type="GO" id="GO:0046872">
    <property type="term" value="F:metal ion binding"/>
    <property type="evidence" value="ECO:0007669"/>
    <property type="project" value="UniProtKB-KW"/>
</dbReference>
<evidence type="ECO:0000256" key="11">
    <source>
        <dbReference type="ARBA" id="ARBA00029597"/>
    </source>
</evidence>
<dbReference type="GO" id="GO:0004222">
    <property type="term" value="F:metalloendopeptidase activity"/>
    <property type="evidence" value="ECO:0007669"/>
    <property type="project" value="UniProtKB-EC"/>
</dbReference>
<feature type="domain" description="Peptidase M16 middle/third" evidence="18">
    <location>
        <begin position="386"/>
        <end position="659"/>
    </location>
</feature>
<name>M1YLS6_NITG3</name>
<dbReference type="GO" id="GO:0005737">
    <property type="term" value="C:cytoplasm"/>
    <property type="evidence" value="ECO:0007669"/>
    <property type="project" value="UniProtKB-ARBA"/>
</dbReference>
<protein>
    <recommendedName>
        <fullName evidence="5">Protease 3</fullName>
        <ecNumber evidence="4">3.4.24.55</ecNumber>
    </recommendedName>
    <alternativeName>
        <fullName evidence="13">Pitrilysin</fullName>
    </alternativeName>
    <alternativeName>
        <fullName evidence="12">Protease III</fullName>
    </alternativeName>
    <alternativeName>
        <fullName evidence="11">Protease pi</fullName>
    </alternativeName>
</protein>
<dbReference type="InParanoid" id="M1YLS6"/>
<keyword evidence="7" id="KW-0479">Metal-binding</keyword>
<evidence type="ECO:0000256" key="2">
    <source>
        <dbReference type="ARBA" id="ARBA00002184"/>
    </source>
</evidence>
<dbReference type="EC" id="3.4.24.55" evidence="4"/>
<gene>
    <name evidence="20" type="ORF">NITGR_680017</name>
</gene>
<evidence type="ECO:0000256" key="7">
    <source>
        <dbReference type="ARBA" id="ARBA00022723"/>
    </source>
</evidence>
<keyword evidence="21" id="KW-1185">Reference proteome</keyword>
<feature type="domain" description="Coenzyme PQQ synthesis protein F-like C-terminal lobe" evidence="19">
    <location>
        <begin position="761"/>
        <end position="857"/>
    </location>
</feature>
<dbReference type="SUPFAM" id="SSF63411">
    <property type="entry name" value="LuxS/MPP-like metallohydrolase"/>
    <property type="match status" value="4"/>
</dbReference>
<reference evidence="20 21" key="1">
    <citation type="journal article" date="2013" name="Front. Microbiol.">
        <title>The genome of Nitrospina gracilis illuminates the metabolism and evolution of the major marine nitrite oxidizer.</title>
        <authorList>
            <person name="Luecker S."/>
            <person name="Nowka B."/>
            <person name="Rattei T."/>
            <person name="Spieck E."/>
            <person name="and Daims H."/>
        </authorList>
    </citation>
    <scope>NUCLEOTIDE SEQUENCE [LARGE SCALE GENOMIC DNA]</scope>
    <source>
        <strain evidence="20 21">3/211</strain>
    </source>
</reference>
<dbReference type="GO" id="GO:0006508">
    <property type="term" value="P:proteolysis"/>
    <property type="evidence" value="ECO:0007669"/>
    <property type="project" value="UniProtKB-KW"/>
</dbReference>
<dbReference type="AlphaFoldDB" id="M1YLS6"/>
<dbReference type="Proteomes" id="UP000011704">
    <property type="component" value="Unassembled WGS sequence"/>
</dbReference>
<dbReference type="PROSITE" id="PS00143">
    <property type="entry name" value="INSULINASE"/>
    <property type="match status" value="1"/>
</dbReference>
<evidence type="ECO:0000313" key="21">
    <source>
        <dbReference type="Proteomes" id="UP000011704"/>
    </source>
</evidence>
<dbReference type="InterPro" id="IPR054734">
    <property type="entry name" value="PqqF-like_C_4"/>
</dbReference>
<dbReference type="HOGENOM" id="CLU_004639_1_1_0"/>
<evidence type="ECO:0000256" key="5">
    <source>
        <dbReference type="ARBA" id="ARBA00017565"/>
    </source>
</evidence>
<evidence type="ECO:0000259" key="16">
    <source>
        <dbReference type="Pfam" id="PF00675"/>
    </source>
</evidence>
<dbReference type="STRING" id="1266370.NITGR_680017"/>
<evidence type="ECO:0000313" key="20">
    <source>
        <dbReference type="EMBL" id="CCQ91432.1"/>
    </source>
</evidence>
<dbReference type="InterPro" id="IPR011249">
    <property type="entry name" value="Metalloenz_LuxS/M16"/>
</dbReference>
<evidence type="ECO:0000256" key="1">
    <source>
        <dbReference type="ARBA" id="ARBA00001947"/>
    </source>
</evidence>
<evidence type="ECO:0000256" key="9">
    <source>
        <dbReference type="ARBA" id="ARBA00022833"/>
    </source>
</evidence>
<dbReference type="InterPro" id="IPR001431">
    <property type="entry name" value="Pept_M16_Zn_BS"/>
</dbReference>
<comment type="similarity">
    <text evidence="3 14">Belongs to the peptidase M16 family.</text>
</comment>
<dbReference type="Pfam" id="PF16187">
    <property type="entry name" value="Peptidase_M16_M"/>
    <property type="match status" value="1"/>
</dbReference>
<evidence type="ECO:0000256" key="8">
    <source>
        <dbReference type="ARBA" id="ARBA00022801"/>
    </source>
</evidence>
<comment type="function">
    <text evidence="2">Endopeptidase that degrades small peptides of less than 7 kDa, such as glucagon and insulin.</text>
</comment>
<dbReference type="InterPro" id="IPR011765">
    <property type="entry name" value="Pept_M16_N"/>
</dbReference>
<keyword evidence="8" id="KW-0378">Hydrolase</keyword>
<evidence type="ECO:0000256" key="13">
    <source>
        <dbReference type="ARBA" id="ARBA00033450"/>
    </source>
</evidence>
<dbReference type="InterPro" id="IPR050626">
    <property type="entry name" value="Peptidase_M16"/>
</dbReference>
<evidence type="ECO:0000256" key="4">
    <source>
        <dbReference type="ARBA" id="ARBA00012449"/>
    </source>
</evidence>
<dbReference type="Pfam" id="PF00675">
    <property type="entry name" value="Peptidase_M16"/>
    <property type="match status" value="1"/>
</dbReference>
<dbReference type="FunCoup" id="M1YLS6">
    <property type="interactions" value="307"/>
</dbReference>
<dbReference type="Pfam" id="PF05193">
    <property type="entry name" value="Peptidase_M16_C"/>
    <property type="match status" value="1"/>
</dbReference>
<keyword evidence="9" id="KW-0862">Zinc</keyword>
<organism evidence="20 21">
    <name type="scientific">Nitrospina gracilis (strain 3/211)</name>
    <dbReference type="NCBI Taxonomy" id="1266370"/>
    <lineage>
        <taxon>Bacteria</taxon>
        <taxon>Pseudomonadati</taxon>
        <taxon>Nitrospinota/Tectimicrobiota group</taxon>
        <taxon>Nitrospinota</taxon>
        <taxon>Nitrospinia</taxon>
        <taxon>Nitrospinales</taxon>
        <taxon>Nitrospinaceae</taxon>
        <taxon>Nitrospina</taxon>
    </lineage>
</organism>
<evidence type="ECO:0000256" key="14">
    <source>
        <dbReference type="RuleBase" id="RU004447"/>
    </source>
</evidence>